<dbReference type="GO" id="GO:0004497">
    <property type="term" value="F:monooxygenase activity"/>
    <property type="evidence" value="ECO:0007669"/>
    <property type="project" value="UniProtKB-KW"/>
</dbReference>
<dbReference type="GO" id="GO:0020037">
    <property type="term" value="F:heme binding"/>
    <property type="evidence" value="ECO:0007669"/>
    <property type="project" value="InterPro"/>
</dbReference>
<evidence type="ECO:0000256" key="2">
    <source>
        <dbReference type="ARBA" id="ARBA00010617"/>
    </source>
</evidence>
<dbReference type="RefSeq" id="XP_051363683.1">
    <property type="nucleotide sequence ID" value="XM_051505014.1"/>
</dbReference>
<evidence type="ECO:0000313" key="10">
    <source>
        <dbReference type="Proteomes" id="UP001055219"/>
    </source>
</evidence>
<dbReference type="InterPro" id="IPR002403">
    <property type="entry name" value="Cyt_P450_E_grp-IV"/>
</dbReference>
<evidence type="ECO:0008006" key="11">
    <source>
        <dbReference type="Google" id="ProtNLM"/>
    </source>
</evidence>
<keyword evidence="5 7" id="KW-0408">Iron</keyword>
<dbReference type="GeneID" id="75827489"/>
<evidence type="ECO:0000256" key="5">
    <source>
        <dbReference type="ARBA" id="ARBA00023004"/>
    </source>
</evidence>
<dbReference type="PANTHER" id="PTHR24304:SF2">
    <property type="entry name" value="24-HYDROXYCHOLESTEROL 7-ALPHA-HYDROXYLASE"/>
    <property type="match status" value="1"/>
</dbReference>
<gene>
    <name evidence="9" type="ORF">J7T54_000970</name>
</gene>
<evidence type="ECO:0000256" key="8">
    <source>
        <dbReference type="RuleBase" id="RU000461"/>
    </source>
</evidence>
<evidence type="ECO:0000256" key="3">
    <source>
        <dbReference type="ARBA" id="ARBA00022617"/>
    </source>
</evidence>
<evidence type="ECO:0000256" key="6">
    <source>
        <dbReference type="ARBA" id="ARBA00023033"/>
    </source>
</evidence>
<dbReference type="SUPFAM" id="SSF48264">
    <property type="entry name" value="Cytochrome P450"/>
    <property type="match status" value="1"/>
</dbReference>
<dbReference type="AlphaFoldDB" id="A0A9Q0BEV3"/>
<keyword evidence="3 7" id="KW-0349">Heme</keyword>
<dbReference type="Proteomes" id="UP001055219">
    <property type="component" value="Unassembled WGS sequence"/>
</dbReference>
<comment type="caution">
    <text evidence="9">The sequence shown here is derived from an EMBL/GenBank/DDBJ whole genome shotgun (WGS) entry which is preliminary data.</text>
</comment>
<proteinExistence type="inferred from homology"/>
<dbReference type="Gene3D" id="1.10.630.10">
    <property type="entry name" value="Cytochrome P450"/>
    <property type="match status" value="1"/>
</dbReference>
<reference evidence="9" key="2">
    <citation type="submission" date="2022-07" db="EMBL/GenBank/DDBJ databases">
        <authorList>
            <person name="Goncalves M.F.M."/>
            <person name="Hilario S."/>
            <person name="Van De Peer Y."/>
            <person name="Esteves A.C."/>
            <person name="Alves A."/>
        </authorList>
    </citation>
    <scope>NUCLEOTIDE SEQUENCE</scope>
    <source>
        <strain evidence="9">MUM 19.33</strain>
    </source>
</reference>
<dbReference type="InterPro" id="IPR017972">
    <property type="entry name" value="Cyt_P450_CS"/>
</dbReference>
<accession>A0A9Q0BEV3</accession>
<dbReference type="InterPro" id="IPR050529">
    <property type="entry name" value="CYP450_sterol_14alpha_dmase"/>
</dbReference>
<dbReference type="GO" id="GO:0016705">
    <property type="term" value="F:oxidoreductase activity, acting on paired donors, with incorporation or reduction of molecular oxygen"/>
    <property type="evidence" value="ECO:0007669"/>
    <property type="project" value="InterPro"/>
</dbReference>
<dbReference type="EMBL" id="JAGIXG020000011">
    <property type="protein sequence ID" value="KAI6782827.1"/>
    <property type="molecule type" value="Genomic_DNA"/>
</dbReference>
<comment type="similarity">
    <text evidence="2 8">Belongs to the cytochrome P450 family.</text>
</comment>
<keyword evidence="10" id="KW-1185">Reference proteome</keyword>
<keyword evidence="6 8" id="KW-0503">Monooxygenase</keyword>
<evidence type="ECO:0000256" key="1">
    <source>
        <dbReference type="ARBA" id="ARBA00001971"/>
    </source>
</evidence>
<feature type="binding site" description="axial binding residue" evidence="7">
    <location>
        <position position="442"/>
    </location>
    <ligand>
        <name>heme</name>
        <dbReference type="ChEBI" id="CHEBI:30413"/>
    </ligand>
    <ligandPart>
        <name>Fe</name>
        <dbReference type="ChEBI" id="CHEBI:18248"/>
    </ligandPart>
</feature>
<keyword evidence="4 7" id="KW-0479">Metal-binding</keyword>
<organism evidence="9 10">
    <name type="scientific">Emericellopsis cladophorae</name>
    <dbReference type="NCBI Taxonomy" id="2686198"/>
    <lineage>
        <taxon>Eukaryota</taxon>
        <taxon>Fungi</taxon>
        <taxon>Dikarya</taxon>
        <taxon>Ascomycota</taxon>
        <taxon>Pezizomycotina</taxon>
        <taxon>Sordariomycetes</taxon>
        <taxon>Hypocreomycetidae</taxon>
        <taxon>Hypocreales</taxon>
        <taxon>Bionectriaceae</taxon>
        <taxon>Emericellopsis</taxon>
    </lineage>
</organism>
<keyword evidence="8" id="KW-0560">Oxidoreductase</keyword>
<dbReference type="OrthoDB" id="1055148at2759"/>
<evidence type="ECO:0000256" key="7">
    <source>
        <dbReference type="PIRSR" id="PIRSR602403-1"/>
    </source>
</evidence>
<comment type="cofactor">
    <cofactor evidence="1 7">
        <name>heme</name>
        <dbReference type="ChEBI" id="CHEBI:30413"/>
    </cofactor>
</comment>
<reference evidence="9" key="1">
    <citation type="journal article" date="2021" name="J Fungi (Basel)">
        <title>Genomic and Metabolomic Analyses of the Marine Fungus Emericellopsis cladophorae: Insights into Saltwater Adaptability Mechanisms and Its Biosynthetic Potential.</title>
        <authorList>
            <person name="Goncalves M.F.M."/>
            <person name="Hilario S."/>
            <person name="Van de Peer Y."/>
            <person name="Esteves A.C."/>
            <person name="Alves A."/>
        </authorList>
    </citation>
    <scope>NUCLEOTIDE SEQUENCE</scope>
    <source>
        <strain evidence="9">MUM 19.33</strain>
    </source>
</reference>
<dbReference type="InterPro" id="IPR036396">
    <property type="entry name" value="Cyt_P450_sf"/>
</dbReference>
<sequence length="500" mass="56326">MLTLVLEHVSSPPAAMMITSLCVVGAVSALAWSLPVTTTTRNKNKNKNTIPSVAVGLPILGNLRRYCEDPVRFIDSATRRHGAFFAVPMLLGRTIWLRSPQLNKKYLETPEDVWSFGDGMGMFLNKIVGPGYFDHLKAFVGSLSRGISRQATLEHYGHLAREETCKFLDDVSLPESPSTPLFEEVSLLVHKIIVRCLMGPDFYDHHVDELYELLHDMEDNVGSLLHTLLPAWVPHAPARRLWAARDRMRDIFARRLRAREANPKQWQHQDALDYISYTLQDASTAHLTKFYAAHHSLLMFAAHTSTVASVAWTLLELLKSPDRLATLRQELRAHGDVNESPLLDALVKETGRHYAGHNDVRWARQPKTLRIPHASDDEDVVTVPAGTVVSISPYLTHHDPDVWAHPDTYRPERWIEQPDLARRMNDGTQLRYIPFGGGRHRCPGEKMATLLSKTVVATVVQQCDLRWGVGGDAQNTTALDFSKVGSPWLKGDVQVCWSRR</sequence>
<dbReference type="PRINTS" id="PR00465">
    <property type="entry name" value="EP450IV"/>
</dbReference>
<name>A0A9Q0BEV3_9HYPO</name>
<protein>
    <recommendedName>
        <fullName evidence="11">Cytochrome P450</fullName>
    </recommendedName>
</protein>
<evidence type="ECO:0000313" key="9">
    <source>
        <dbReference type="EMBL" id="KAI6782827.1"/>
    </source>
</evidence>
<dbReference type="GO" id="GO:0005506">
    <property type="term" value="F:iron ion binding"/>
    <property type="evidence" value="ECO:0007669"/>
    <property type="project" value="InterPro"/>
</dbReference>
<dbReference type="PROSITE" id="PS00086">
    <property type="entry name" value="CYTOCHROME_P450"/>
    <property type="match status" value="1"/>
</dbReference>
<dbReference type="InterPro" id="IPR001128">
    <property type="entry name" value="Cyt_P450"/>
</dbReference>
<dbReference type="PANTHER" id="PTHR24304">
    <property type="entry name" value="CYTOCHROME P450 FAMILY 7"/>
    <property type="match status" value="1"/>
</dbReference>
<dbReference type="Pfam" id="PF00067">
    <property type="entry name" value="p450"/>
    <property type="match status" value="1"/>
</dbReference>
<evidence type="ECO:0000256" key="4">
    <source>
        <dbReference type="ARBA" id="ARBA00022723"/>
    </source>
</evidence>